<feature type="compositionally biased region" description="Basic and acidic residues" evidence="1">
    <location>
        <begin position="75"/>
        <end position="85"/>
    </location>
</feature>
<dbReference type="InterPro" id="IPR039317">
    <property type="entry name" value="TIC"/>
</dbReference>
<organism evidence="2 3">
    <name type="scientific">Vanilla planifolia</name>
    <name type="common">Vanilla</name>
    <dbReference type="NCBI Taxonomy" id="51239"/>
    <lineage>
        <taxon>Eukaryota</taxon>
        <taxon>Viridiplantae</taxon>
        <taxon>Streptophyta</taxon>
        <taxon>Embryophyta</taxon>
        <taxon>Tracheophyta</taxon>
        <taxon>Spermatophyta</taxon>
        <taxon>Magnoliopsida</taxon>
        <taxon>Liliopsida</taxon>
        <taxon>Asparagales</taxon>
        <taxon>Orchidaceae</taxon>
        <taxon>Vanilloideae</taxon>
        <taxon>Vanilleae</taxon>
        <taxon>Vanilla</taxon>
    </lineage>
</organism>
<sequence length="204" mass="22706">MTGHDVKSAGINDTWRFRLYAWGEGTDILKNVAVRFCAEEDGAMEMQEAGRLRDRTGRKDRDRDRSSRNKRRRGDRTMHGSHREEGEDSSDESVEEDDDDDEDDASVAIRLPPPPAANPTPAASVVQSQHLRKGYPAKPGRPQGTGWKVTEEMIGTPLLPKGHKNAQFQGRGGGGGGGGGSGSGGGRRRLWNRWKRWSWWRRAD</sequence>
<feature type="region of interest" description="Disordered" evidence="1">
    <location>
        <begin position="47"/>
        <end position="146"/>
    </location>
</feature>
<gene>
    <name evidence="2" type="ORF">HPP92_024014</name>
</gene>
<dbReference type="AlphaFoldDB" id="A0A835PPY2"/>
<dbReference type="PANTHER" id="PTHR34798:SF2">
    <property type="entry name" value="PROTEIN TIME FOR COFFEE"/>
    <property type="match status" value="1"/>
</dbReference>
<feature type="compositionally biased region" description="Basic and acidic residues" evidence="1">
    <location>
        <begin position="48"/>
        <end position="67"/>
    </location>
</feature>
<comment type="caution">
    <text evidence="2">The sequence shown here is derived from an EMBL/GenBank/DDBJ whole genome shotgun (WGS) entry which is preliminary data.</text>
</comment>
<accession>A0A835PPY2</accession>
<feature type="compositionally biased region" description="Gly residues" evidence="1">
    <location>
        <begin position="170"/>
        <end position="185"/>
    </location>
</feature>
<dbReference type="GO" id="GO:0005634">
    <property type="term" value="C:nucleus"/>
    <property type="evidence" value="ECO:0007669"/>
    <property type="project" value="TreeGrafter"/>
</dbReference>
<dbReference type="EMBL" id="JADCNM010000013">
    <property type="protein sequence ID" value="KAG0456226.1"/>
    <property type="molecule type" value="Genomic_DNA"/>
</dbReference>
<evidence type="ECO:0000256" key="1">
    <source>
        <dbReference type="SAM" id="MobiDB-lite"/>
    </source>
</evidence>
<protein>
    <submittedName>
        <fullName evidence="2">Uncharacterized protein</fullName>
    </submittedName>
</protein>
<proteinExistence type="predicted"/>
<evidence type="ECO:0000313" key="2">
    <source>
        <dbReference type="EMBL" id="KAG0456226.1"/>
    </source>
</evidence>
<name>A0A835PPY2_VANPL</name>
<dbReference type="GO" id="GO:0042752">
    <property type="term" value="P:regulation of circadian rhythm"/>
    <property type="evidence" value="ECO:0007669"/>
    <property type="project" value="InterPro"/>
</dbReference>
<reference evidence="2 3" key="1">
    <citation type="journal article" date="2020" name="Nat. Food">
        <title>A phased Vanilla planifolia genome enables genetic improvement of flavour and production.</title>
        <authorList>
            <person name="Hasing T."/>
            <person name="Tang H."/>
            <person name="Brym M."/>
            <person name="Khazi F."/>
            <person name="Huang T."/>
            <person name="Chambers A.H."/>
        </authorList>
    </citation>
    <scope>NUCLEOTIDE SEQUENCE [LARGE SCALE GENOMIC DNA]</scope>
    <source>
        <tissue evidence="2">Leaf</tissue>
    </source>
</reference>
<evidence type="ECO:0000313" key="3">
    <source>
        <dbReference type="Proteomes" id="UP000639772"/>
    </source>
</evidence>
<dbReference type="Proteomes" id="UP000639772">
    <property type="component" value="Chromosome 13"/>
</dbReference>
<dbReference type="PANTHER" id="PTHR34798">
    <property type="entry name" value="PROTEIN TIME FOR COFFEE"/>
    <property type="match status" value="1"/>
</dbReference>
<feature type="region of interest" description="Disordered" evidence="1">
    <location>
        <begin position="165"/>
        <end position="189"/>
    </location>
</feature>
<feature type="compositionally biased region" description="Acidic residues" evidence="1">
    <location>
        <begin position="86"/>
        <end position="105"/>
    </location>
</feature>